<keyword evidence="7" id="KW-0229">DNA integration</keyword>
<evidence type="ECO:0000256" key="4">
    <source>
        <dbReference type="ARBA" id="ARBA00022801"/>
    </source>
</evidence>
<dbReference type="InterPro" id="IPR011010">
    <property type="entry name" value="DNA_brk_join_enz"/>
</dbReference>
<dbReference type="PANTHER" id="PTHR30349:SF41">
    <property type="entry name" value="INTEGRASE_RECOMBINASE PROTEIN MJ0367-RELATED"/>
    <property type="match status" value="1"/>
</dbReference>
<evidence type="ECO:0000256" key="6">
    <source>
        <dbReference type="ARBA" id="ARBA00023172"/>
    </source>
</evidence>
<dbReference type="InterPro" id="IPR002104">
    <property type="entry name" value="Integrase_catalytic"/>
</dbReference>
<dbReference type="EMBL" id="BK063676">
    <property type="protein sequence ID" value="DBA35373.1"/>
    <property type="molecule type" value="Genomic_DNA"/>
</dbReference>
<dbReference type="Proteomes" id="UP001302265">
    <property type="component" value="Segment"/>
</dbReference>
<dbReference type="GO" id="GO:0075713">
    <property type="term" value="P:establishment of integrated proviral latency"/>
    <property type="evidence" value="ECO:0007669"/>
    <property type="project" value="UniProtKB-KW"/>
</dbReference>
<dbReference type="CDD" id="cd00397">
    <property type="entry name" value="DNA_BRE_C"/>
    <property type="match status" value="1"/>
</dbReference>
<keyword evidence="7" id="KW-1160">Virus entry into host cell</keyword>
<dbReference type="Gene3D" id="1.10.443.10">
    <property type="entry name" value="Intergrase catalytic core"/>
    <property type="match status" value="1"/>
</dbReference>
<dbReference type="InterPro" id="IPR013762">
    <property type="entry name" value="Integrase-like_cat_sf"/>
</dbReference>
<evidence type="ECO:0000256" key="1">
    <source>
        <dbReference type="ARBA" id="ARBA00008857"/>
    </source>
</evidence>
<accession>A0AA86Y599</accession>
<keyword evidence="7" id="KW-1179">Viral genome integration</keyword>
<dbReference type="GO" id="GO:0003677">
    <property type="term" value="F:DNA binding"/>
    <property type="evidence" value="ECO:0007669"/>
    <property type="project" value="UniProtKB-KW"/>
</dbReference>
<reference evidence="9 10" key="1">
    <citation type="journal article" date="2023" name="Nat. Microbiol.">
        <title>A compendium of viruses from methanogenic archaea reveals their diversity and adaptations to the gut environment.</title>
        <authorList>
            <person name="Medvedeva S."/>
            <person name="Borrel G."/>
            <person name="Krupovic M."/>
            <person name="Gribaldo S."/>
        </authorList>
    </citation>
    <scope>NUCLEOTIDE SEQUENCE [LARGE SCALE GENOMIC DNA]</scope>
</reference>
<proteinExistence type="inferred from homology"/>
<dbReference type="SUPFAM" id="SSF56349">
    <property type="entry name" value="DNA breaking-rejoining enzymes"/>
    <property type="match status" value="1"/>
</dbReference>
<keyword evidence="4" id="KW-0378">Hydrolase</keyword>
<dbReference type="GO" id="GO:0015074">
    <property type="term" value="P:DNA integration"/>
    <property type="evidence" value="ECO:0007669"/>
    <property type="project" value="InterPro"/>
</dbReference>
<name>A0AA86Y599_9CAUD</name>
<dbReference type="GO" id="GO:0044826">
    <property type="term" value="P:viral genome integration into host DNA"/>
    <property type="evidence" value="ECO:0007669"/>
    <property type="project" value="UniProtKB-KW"/>
</dbReference>
<dbReference type="Pfam" id="PF00589">
    <property type="entry name" value="Phage_integrase"/>
    <property type="match status" value="1"/>
</dbReference>
<dbReference type="PANTHER" id="PTHR30349">
    <property type="entry name" value="PHAGE INTEGRASE-RELATED"/>
    <property type="match status" value="1"/>
</dbReference>
<evidence type="ECO:0000256" key="3">
    <source>
        <dbReference type="ARBA" id="ARBA00022679"/>
    </source>
</evidence>
<evidence type="ECO:0000256" key="7">
    <source>
        <dbReference type="ARBA" id="ARBA00023195"/>
    </source>
</evidence>
<sequence>MPSAWVRAPEKDGKIQPDAPEDRTPICTAYLYTLPIYKRMLKIAICMCDMCVCIGKTRRDGRKEMHMTTVDYSQVYEYISYLDLHGRRPLTLKQTRCVCMRLLRTLSEDGRPTRVEEITEDDVYWLYDKLGESKSDEVRFREIGYLSRMSDFYGCPHWIKRMDILRNRYEPDRVWLSVEDYGRLYYAAEPTERMILVLGALMGLRRAEIAGLEDGDIDLCAHKMTIRGKGHGNGLVQIMDIPPMVADEIRTYRAWKGNGPRSDAKLIQVERAGKWTGVVPNRIYMWMDALGERVGIKVTTHALRRLYASTLVNIVEADLDTVRRLMRHSDITTTLRCYVHADPSKMHAAQDGLSAIMRGTIRAE</sequence>
<keyword evidence="5" id="KW-0238">DNA-binding</keyword>
<keyword evidence="3" id="KW-0808">Transferase</keyword>
<dbReference type="GeneID" id="98835802"/>
<evidence type="ECO:0000259" key="8">
    <source>
        <dbReference type="PROSITE" id="PS51898"/>
    </source>
</evidence>
<dbReference type="GO" id="GO:0016787">
    <property type="term" value="F:hydrolase activity"/>
    <property type="evidence" value="ECO:0007669"/>
    <property type="project" value="UniProtKB-KW"/>
</dbReference>
<dbReference type="GO" id="GO:0016740">
    <property type="term" value="F:transferase activity"/>
    <property type="evidence" value="ECO:0007669"/>
    <property type="project" value="UniProtKB-KW"/>
</dbReference>
<dbReference type="RefSeq" id="YP_011108926.1">
    <property type="nucleotide sequence ID" value="NC_092586.1"/>
</dbReference>
<dbReference type="GO" id="GO:0006310">
    <property type="term" value="P:DNA recombination"/>
    <property type="evidence" value="ECO:0007669"/>
    <property type="project" value="UniProtKB-KW"/>
</dbReference>
<protein>
    <recommendedName>
        <fullName evidence="2">Integrase</fullName>
    </recommendedName>
</protein>
<dbReference type="PROSITE" id="PS51898">
    <property type="entry name" value="TYR_RECOMBINASE"/>
    <property type="match status" value="1"/>
</dbReference>
<evidence type="ECO:0000256" key="5">
    <source>
        <dbReference type="ARBA" id="ARBA00023125"/>
    </source>
</evidence>
<evidence type="ECO:0000313" key="9">
    <source>
        <dbReference type="EMBL" id="DBA35373.1"/>
    </source>
</evidence>
<keyword evidence="10" id="KW-1185">Reference proteome</keyword>
<keyword evidence="6" id="KW-0233">DNA recombination</keyword>
<comment type="similarity">
    <text evidence="1">Belongs to the 'phage' integrase family.</text>
</comment>
<evidence type="ECO:0000256" key="2">
    <source>
        <dbReference type="ARBA" id="ARBA00016082"/>
    </source>
</evidence>
<organism evidence="9 10">
    <name type="scientific">Caudoviricetes sp. vir215</name>
    <dbReference type="NCBI Taxonomy" id="3068354"/>
    <lineage>
        <taxon>Viruses</taxon>
        <taxon>Duplodnaviria</taxon>
        <taxon>Heunggongvirae</taxon>
        <taxon>Uroviricota</taxon>
        <taxon>Caudoviricetes</taxon>
    </lineage>
</organism>
<dbReference type="InterPro" id="IPR050090">
    <property type="entry name" value="Tyrosine_recombinase_XerCD"/>
</dbReference>
<gene>
    <name evidence="9" type="ORF">vir215_00071</name>
</gene>
<evidence type="ECO:0000313" key="10">
    <source>
        <dbReference type="Proteomes" id="UP001302265"/>
    </source>
</evidence>
<feature type="domain" description="Tyr recombinase" evidence="8">
    <location>
        <begin position="171"/>
        <end position="351"/>
    </location>
</feature>